<dbReference type="InterPro" id="IPR050592">
    <property type="entry name" value="GDSL_lipolytic_enzyme"/>
</dbReference>
<dbReference type="InterPro" id="IPR036514">
    <property type="entry name" value="SGNH_hydro_sf"/>
</dbReference>
<dbReference type="Gene3D" id="3.40.50.1110">
    <property type="entry name" value="SGNH hydrolase"/>
    <property type="match status" value="1"/>
</dbReference>
<reference evidence="1" key="1">
    <citation type="journal article" date="2023" name="Mol. Ecol. Resour.">
        <title>Chromosome-level genome assembly of a triploid poplar Populus alba 'Berolinensis'.</title>
        <authorList>
            <person name="Chen S."/>
            <person name="Yu Y."/>
            <person name="Wang X."/>
            <person name="Wang S."/>
            <person name="Zhang T."/>
            <person name="Zhou Y."/>
            <person name="He R."/>
            <person name="Meng N."/>
            <person name="Wang Y."/>
            <person name="Liu W."/>
            <person name="Liu Z."/>
            <person name="Liu J."/>
            <person name="Guo Q."/>
            <person name="Huang H."/>
            <person name="Sederoff R.R."/>
            <person name="Wang G."/>
            <person name="Qu G."/>
            <person name="Chen S."/>
        </authorList>
    </citation>
    <scope>NUCLEOTIDE SEQUENCE</scope>
    <source>
        <strain evidence="1">SC-2020</strain>
    </source>
</reference>
<dbReference type="PANTHER" id="PTHR45642">
    <property type="entry name" value="GDSL ESTERASE/LIPASE EXL3"/>
    <property type="match status" value="1"/>
</dbReference>
<keyword evidence="2" id="KW-1185">Reference proteome</keyword>
<accession>A0AAD6QX40</accession>
<proteinExistence type="predicted"/>
<comment type="caution">
    <text evidence="1">The sequence shown here is derived from an EMBL/GenBank/DDBJ whole genome shotgun (WGS) entry which is preliminary data.</text>
</comment>
<protein>
    <submittedName>
        <fullName evidence="1">Uncharacterized protein</fullName>
    </submittedName>
</protein>
<evidence type="ECO:0000313" key="2">
    <source>
        <dbReference type="Proteomes" id="UP001164929"/>
    </source>
</evidence>
<name>A0AAD6QX40_9ROSI</name>
<dbReference type="Proteomes" id="UP001164929">
    <property type="component" value="Chromosome 5"/>
</dbReference>
<dbReference type="PANTHER" id="PTHR45642:SF51">
    <property type="entry name" value="GDSL-LIKE LIPASE_ACYLHYDROLASE"/>
    <property type="match status" value="1"/>
</dbReference>
<gene>
    <name evidence="1" type="ORF">NC653_014504</name>
</gene>
<organism evidence="1 2">
    <name type="scientific">Populus alba x Populus x berolinensis</name>
    <dbReference type="NCBI Taxonomy" id="444605"/>
    <lineage>
        <taxon>Eukaryota</taxon>
        <taxon>Viridiplantae</taxon>
        <taxon>Streptophyta</taxon>
        <taxon>Embryophyta</taxon>
        <taxon>Tracheophyta</taxon>
        <taxon>Spermatophyta</taxon>
        <taxon>Magnoliopsida</taxon>
        <taxon>eudicotyledons</taxon>
        <taxon>Gunneridae</taxon>
        <taxon>Pentapetalae</taxon>
        <taxon>rosids</taxon>
        <taxon>fabids</taxon>
        <taxon>Malpighiales</taxon>
        <taxon>Salicaceae</taxon>
        <taxon>Saliceae</taxon>
        <taxon>Populus</taxon>
    </lineage>
</organism>
<sequence>MGCLPLERSTNFMHPNSCVKEYNDLASQFNGKLDQSVAKLNGELPGMKVLFSNPYDLLLQIITAPSLYGKFDLLFITLHTSKIQNIRIILNFNKICF</sequence>
<dbReference type="AlphaFoldDB" id="A0AAD6QX40"/>
<evidence type="ECO:0000313" key="1">
    <source>
        <dbReference type="EMBL" id="KAJ6998333.1"/>
    </source>
</evidence>
<dbReference type="EMBL" id="JAQIZT010000005">
    <property type="protein sequence ID" value="KAJ6998333.1"/>
    <property type="molecule type" value="Genomic_DNA"/>
</dbReference>